<dbReference type="GeneTree" id="ENSGT01030000234996"/>
<feature type="region of interest" description="Disordered" evidence="1">
    <location>
        <begin position="271"/>
        <end position="313"/>
    </location>
</feature>
<reference evidence="2" key="2">
    <citation type="submission" date="2025-08" db="UniProtKB">
        <authorList>
            <consortium name="Ensembl"/>
        </authorList>
    </citation>
    <scope>IDENTIFICATION</scope>
</reference>
<name>A0A667XUF9_9TELE</name>
<dbReference type="Ensembl" id="ENSMMDT00005021771.1">
    <property type="protein sequence ID" value="ENSMMDP00005021285.1"/>
    <property type="gene ID" value="ENSMMDG00005010416.1"/>
</dbReference>
<evidence type="ECO:0000313" key="2">
    <source>
        <dbReference type="Ensembl" id="ENSMMDP00005021285.1"/>
    </source>
</evidence>
<organism evidence="2 3">
    <name type="scientific">Myripristis murdjan</name>
    <name type="common">pinecone soldierfish</name>
    <dbReference type="NCBI Taxonomy" id="586833"/>
    <lineage>
        <taxon>Eukaryota</taxon>
        <taxon>Metazoa</taxon>
        <taxon>Chordata</taxon>
        <taxon>Craniata</taxon>
        <taxon>Vertebrata</taxon>
        <taxon>Euteleostomi</taxon>
        <taxon>Actinopterygii</taxon>
        <taxon>Neopterygii</taxon>
        <taxon>Teleostei</taxon>
        <taxon>Neoteleostei</taxon>
        <taxon>Acanthomorphata</taxon>
        <taxon>Holocentriformes</taxon>
        <taxon>Holocentridae</taxon>
        <taxon>Myripristis</taxon>
    </lineage>
</organism>
<feature type="compositionally biased region" description="Polar residues" evidence="1">
    <location>
        <begin position="304"/>
        <end position="313"/>
    </location>
</feature>
<reference evidence="2" key="3">
    <citation type="submission" date="2025-09" db="UniProtKB">
        <authorList>
            <consortium name="Ensembl"/>
        </authorList>
    </citation>
    <scope>IDENTIFICATION</scope>
</reference>
<sequence>MDGACSVLCVRKIEIDVRVNDDSYADSCLSVCQREDGVQRLSAHFSWPEFSDERQSFHQEFVYDVTMFATARGFPWPDVIRAAGIAKDLFPKLDGQCNMRGVLTTAITLKKSTFCHLQPQCVLLTNTTVGWCYFIGVHHTLTHNLAAVGGAANLSITRAHLEVQVPPKPCPLASMFLTMDDWTERLTHNLTLTNGHKYSGYPSVSQTIHQYHDFHCVCLALQGVLELVRVAARASGGQMQACLKEETSLVSELLQLKLQQAALATRRLHCPVPPNTPPPAPIQTHSRDGKVACSKTKRGAKKSGVQQASRPRL</sequence>
<protein>
    <submittedName>
        <fullName evidence="2">Uncharacterized protein</fullName>
    </submittedName>
</protein>
<reference evidence="2" key="1">
    <citation type="submission" date="2019-06" db="EMBL/GenBank/DDBJ databases">
        <authorList>
            <consortium name="Wellcome Sanger Institute Data Sharing"/>
        </authorList>
    </citation>
    <scope>NUCLEOTIDE SEQUENCE [LARGE SCALE GENOMIC DNA]</scope>
</reference>
<proteinExistence type="predicted"/>
<dbReference type="InParanoid" id="A0A667XUF9"/>
<accession>A0A667XUF9</accession>
<dbReference type="Proteomes" id="UP000472263">
    <property type="component" value="Chromosome 16"/>
</dbReference>
<keyword evidence="3" id="KW-1185">Reference proteome</keyword>
<feature type="compositionally biased region" description="Pro residues" evidence="1">
    <location>
        <begin position="271"/>
        <end position="281"/>
    </location>
</feature>
<evidence type="ECO:0000313" key="3">
    <source>
        <dbReference type="Proteomes" id="UP000472263"/>
    </source>
</evidence>
<dbReference type="AlphaFoldDB" id="A0A667XUF9"/>
<evidence type="ECO:0000256" key="1">
    <source>
        <dbReference type="SAM" id="MobiDB-lite"/>
    </source>
</evidence>